<keyword evidence="17" id="KW-0968">Cytoplasmic vesicle</keyword>
<dbReference type="PANTHER" id="PTHR15071:SF13">
    <property type="entry name" value="AUTOPHAGY-RELATED PROTEIN 27"/>
    <property type="match status" value="1"/>
</dbReference>
<evidence type="ECO:0000313" key="22">
    <source>
        <dbReference type="Proteomes" id="UP000268162"/>
    </source>
</evidence>
<feature type="compositionally biased region" description="Basic and acidic residues" evidence="18">
    <location>
        <begin position="169"/>
        <end position="191"/>
    </location>
</feature>
<dbReference type="EMBL" id="ML002581">
    <property type="protein sequence ID" value="RKP36875.1"/>
    <property type="molecule type" value="Genomic_DNA"/>
</dbReference>
<evidence type="ECO:0000256" key="15">
    <source>
        <dbReference type="ARBA" id="ARBA00023136"/>
    </source>
</evidence>
<organism evidence="21 22">
    <name type="scientific">Dimargaris cristalligena</name>
    <dbReference type="NCBI Taxonomy" id="215637"/>
    <lineage>
        <taxon>Eukaryota</taxon>
        <taxon>Fungi</taxon>
        <taxon>Fungi incertae sedis</taxon>
        <taxon>Zoopagomycota</taxon>
        <taxon>Kickxellomycotina</taxon>
        <taxon>Dimargaritomycetes</taxon>
        <taxon>Dimargaritales</taxon>
        <taxon>Dimargaritaceae</taxon>
        <taxon>Dimargaris</taxon>
    </lineage>
</organism>
<dbReference type="PROSITE" id="PS51914">
    <property type="entry name" value="MRH"/>
    <property type="match status" value="1"/>
</dbReference>
<comment type="subcellular location">
    <subcellularLocation>
        <location evidence="2">Cytoplasmic vesicle membrane</location>
        <topology evidence="2">Single-pass type I membrane protein</topology>
    </subcellularLocation>
    <subcellularLocation>
        <location evidence="4">Golgi apparatus membrane</location>
        <topology evidence="4">Single-pass type I membrane protein</topology>
    </subcellularLocation>
    <subcellularLocation>
        <location evidence="1">Mitochondrion membrane</location>
        <topology evidence="1">Single-pass membrane protein</topology>
    </subcellularLocation>
    <subcellularLocation>
        <location evidence="3">Preautophagosomal structure membrane</location>
        <topology evidence="3">Single-pass type I membrane protein</topology>
    </subcellularLocation>
</comment>
<dbReference type="InterPro" id="IPR018939">
    <property type="entry name" value="Autophagy-rel_prot_27"/>
</dbReference>
<reference evidence="22" key="1">
    <citation type="journal article" date="2018" name="Nat. Microbiol.">
        <title>Leveraging single-cell genomics to expand the fungal tree of life.</title>
        <authorList>
            <person name="Ahrendt S.R."/>
            <person name="Quandt C.A."/>
            <person name="Ciobanu D."/>
            <person name="Clum A."/>
            <person name="Salamov A."/>
            <person name="Andreopoulos B."/>
            <person name="Cheng J.F."/>
            <person name="Woyke T."/>
            <person name="Pelin A."/>
            <person name="Henrissat B."/>
            <person name="Reynolds N.K."/>
            <person name="Benny G.L."/>
            <person name="Smith M.E."/>
            <person name="James T.Y."/>
            <person name="Grigoriev I.V."/>
        </authorList>
    </citation>
    <scope>NUCLEOTIDE SEQUENCE [LARGE SCALE GENOMIC DNA]</scope>
    <source>
        <strain evidence="22">RSA 468</strain>
    </source>
</reference>
<keyword evidence="8 19" id="KW-0812">Transmembrane</keyword>
<comment type="similarity">
    <text evidence="5">Belongs to the ATG27 family.</text>
</comment>
<keyword evidence="12" id="KW-0072">Autophagy</keyword>
<protein>
    <recommendedName>
        <fullName evidence="6">Autophagy-related protein 27</fullName>
    </recommendedName>
</protein>
<evidence type="ECO:0000256" key="5">
    <source>
        <dbReference type="ARBA" id="ARBA00005363"/>
    </source>
</evidence>
<dbReference type="GO" id="GO:0000139">
    <property type="term" value="C:Golgi membrane"/>
    <property type="evidence" value="ECO:0007669"/>
    <property type="project" value="UniProtKB-SubCell"/>
</dbReference>
<dbReference type="GO" id="GO:0015031">
    <property type="term" value="P:protein transport"/>
    <property type="evidence" value="ECO:0007669"/>
    <property type="project" value="UniProtKB-KW"/>
</dbReference>
<dbReference type="Gene3D" id="2.70.130.10">
    <property type="entry name" value="Mannose-6-phosphate receptor binding domain"/>
    <property type="match status" value="1"/>
</dbReference>
<evidence type="ECO:0000256" key="11">
    <source>
        <dbReference type="ARBA" id="ARBA00022989"/>
    </source>
</evidence>
<sequence length="270" mass="29998">MHLALNCKDFTLGDQHYDFSALDREHVVEIKTVTPPTHTIDRYTINPCQALQAPKDVPEIDRCPDGTFVCKTSTNYKPDEKDRVIAVQAIGGSKDETPVITAPRASSEKEDLLWSVKGPTVDKTDYRCDVRLFCDKDVDAAKAEPKFVSMTNGILTLEWTSAAVCVQKRTDPEDPKKPEDKPSDDPEKNDPEPSSGGGGFFSTLFKIIGILLLVYFVVGAVYNYAVAGASGLDLIPHRYFWQELPYLCLEFVQFAYNSCSGRRRGGYSAV</sequence>
<evidence type="ECO:0000256" key="17">
    <source>
        <dbReference type="ARBA" id="ARBA00023329"/>
    </source>
</evidence>
<dbReference type="AlphaFoldDB" id="A0A4P9ZTQ5"/>
<evidence type="ECO:0000256" key="14">
    <source>
        <dbReference type="ARBA" id="ARBA00023128"/>
    </source>
</evidence>
<dbReference type="STRING" id="215637.A0A4P9ZTQ5"/>
<keyword evidence="22" id="KW-1185">Reference proteome</keyword>
<evidence type="ECO:0000256" key="18">
    <source>
        <dbReference type="SAM" id="MobiDB-lite"/>
    </source>
</evidence>
<keyword evidence="11 19" id="KW-1133">Transmembrane helix</keyword>
<evidence type="ECO:0000313" key="21">
    <source>
        <dbReference type="EMBL" id="RKP36875.1"/>
    </source>
</evidence>
<evidence type="ECO:0000256" key="12">
    <source>
        <dbReference type="ARBA" id="ARBA00023006"/>
    </source>
</evidence>
<evidence type="ECO:0000259" key="20">
    <source>
        <dbReference type="PROSITE" id="PS51914"/>
    </source>
</evidence>
<dbReference type="GO" id="GO:0030659">
    <property type="term" value="C:cytoplasmic vesicle membrane"/>
    <property type="evidence" value="ECO:0007669"/>
    <property type="project" value="UniProtKB-SubCell"/>
</dbReference>
<evidence type="ECO:0000256" key="1">
    <source>
        <dbReference type="ARBA" id="ARBA00004304"/>
    </source>
</evidence>
<feature type="region of interest" description="Disordered" evidence="18">
    <location>
        <begin position="169"/>
        <end position="195"/>
    </location>
</feature>
<feature type="domain" description="MRH" evidence="20">
    <location>
        <begin position="5"/>
        <end position="167"/>
    </location>
</feature>
<dbReference type="SUPFAM" id="SSF50911">
    <property type="entry name" value="Mannose 6-phosphate receptor domain"/>
    <property type="match status" value="1"/>
</dbReference>
<keyword evidence="14" id="KW-0496">Mitochondrion</keyword>
<evidence type="ECO:0000256" key="6">
    <source>
        <dbReference type="ARBA" id="ARBA00013776"/>
    </source>
</evidence>
<evidence type="ECO:0000256" key="4">
    <source>
        <dbReference type="ARBA" id="ARBA00004614"/>
    </source>
</evidence>
<evidence type="ECO:0000256" key="19">
    <source>
        <dbReference type="SAM" id="Phobius"/>
    </source>
</evidence>
<dbReference type="InterPro" id="IPR009011">
    <property type="entry name" value="Man6P_isomerase_rcpt-bd_dom_sf"/>
</dbReference>
<accession>A0A4P9ZTQ5</accession>
<keyword evidence="15 19" id="KW-0472">Membrane</keyword>
<proteinExistence type="inferred from homology"/>
<dbReference type="GO" id="GO:0006914">
    <property type="term" value="P:autophagy"/>
    <property type="evidence" value="ECO:0007669"/>
    <property type="project" value="UniProtKB-KW"/>
</dbReference>
<dbReference type="Pfam" id="PF09451">
    <property type="entry name" value="ATG27"/>
    <property type="match status" value="1"/>
</dbReference>
<evidence type="ECO:0000256" key="3">
    <source>
        <dbReference type="ARBA" id="ARBA00004472"/>
    </source>
</evidence>
<dbReference type="GO" id="GO:0034045">
    <property type="term" value="C:phagophore assembly site membrane"/>
    <property type="evidence" value="ECO:0007669"/>
    <property type="project" value="UniProtKB-SubCell"/>
</dbReference>
<evidence type="ECO:0000256" key="10">
    <source>
        <dbReference type="ARBA" id="ARBA00022927"/>
    </source>
</evidence>
<evidence type="ECO:0000256" key="16">
    <source>
        <dbReference type="ARBA" id="ARBA00023157"/>
    </source>
</evidence>
<feature type="transmembrane region" description="Helical" evidence="19">
    <location>
        <begin position="204"/>
        <end position="225"/>
    </location>
</feature>
<dbReference type="Proteomes" id="UP000268162">
    <property type="component" value="Unassembled WGS sequence"/>
</dbReference>
<evidence type="ECO:0000256" key="7">
    <source>
        <dbReference type="ARBA" id="ARBA00022448"/>
    </source>
</evidence>
<keyword evidence="10" id="KW-0653">Protein transport</keyword>
<keyword evidence="13" id="KW-0333">Golgi apparatus</keyword>
<evidence type="ECO:0000256" key="2">
    <source>
        <dbReference type="ARBA" id="ARBA00004358"/>
    </source>
</evidence>
<keyword evidence="16" id="KW-1015">Disulfide bond</keyword>
<gene>
    <name evidence="21" type="ORF">BJ085DRAFT_41406</name>
</gene>
<keyword evidence="9" id="KW-0732">Signal</keyword>
<name>A0A4P9ZTQ5_9FUNG</name>
<evidence type="ECO:0000256" key="9">
    <source>
        <dbReference type="ARBA" id="ARBA00022729"/>
    </source>
</evidence>
<dbReference type="PANTHER" id="PTHR15071">
    <property type="entry name" value="MANNOSE-6-PHOSPHATE RECEPTOR FAMILY MEMBER"/>
    <property type="match status" value="1"/>
</dbReference>
<dbReference type="GO" id="GO:0031966">
    <property type="term" value="C:mitochondrial membrane"/>
    <property type="evidence" value="ECO:0007669"/>
    <property type="project" value="UniProtKB-SubCell"/>
</dbReference>
<evidence type="ECO:0000256" key="8">
    <source>
        <dbReference type="ARBA" id="ARBA00022692"/>
    </source>
</evidence>
<evidence type="ECO:0000256" key="13">
    <source>
        <dbReference type="ARBA" id="ARBA00023034"/>
    </source>
</evidence>
<dbReference type="InterPro" id="IPR044865">
    <property type="entry name" value="MRH_dom"/>
</dbReference>
<keyword evidence="7" id="KW-0813">Transport</keyword>